<proteinExistence type="predicted"/>
<dbReference type="InterPro" id="IPR050834">
    <property type="entry name" value="Glycosyltransf_2"/>
</dbReference>
<evidence type="ECO:0000259" key="1">
    <source>
        <dbReference type="Pfam" id="PF00535"/>
    </source>
</evidence>
<dbReference type="InterPro" id="IPR001173">
    <property type="entry name" value="Glyco_trans_2-like"/>
</dbReference>
<dbReference type="Proteomes" id="UP000186309">
    <property type="component" value="Chromosome"/>
</dbReference>
<sequence length="324" mass="35745">MSAPVPWLSVVLPVYNGEKYLEHALASVAAQADDSIEVIAIEGGSTDRTAEILRSYESRLPLRVVSFPDLHNWVASSNEGLKAARGEFACFLHQDDGWLDGRLDALRARVERFPNASLFLHPAYYIDPRGDVVGRWTCPLPAGVELRAEQVIERLLVQNFIATPAPIFSRRAAVAVGGLDASLWYTADWDFWLKLAAVGGTVYDSRPLAAYRIHPDAQTIRRTGDAAEFRAQLDVVLARHLAAWEPSHRLASAARRASAFSVEVNAWLAAAVHGRKPSVLGLVPSFVRLGPNGWRRYLRDSRIVERIAPRCRIGLASRIAARPG</sequence>
<protein>
    <submittedName>
        <fullName evidence="2">GT2 family glycosyltransferase</fullName>
    </submittedName>
</protein>
<evidence type="ECO:0000313" key="3">
    <source>
        <dbReference type="Proteomes" id="UP000186309"/>
    </source>
</evidence>
<feature type="domain" description="Glycosyltransferase 2-like" evidence="1">
    <location>
        <begin position="9"/>
        <end position="127"/>
    </location>
</feature>
<dbReference type="OrthoDB" id="9784574at2"/>
<dbReference type="AlphaFoldDB" id="A0A1U7CQ30"/>
<keyword evidence="2" id="KW-0808">Transferase</keyword>
<dbReference type="Pfam" id="PF00535">
    <property type="entry name" value="Glycos_transf_2"/>
    <property type="match status" value="1"/>
</dbReference>
<gene>
    <name evidence="2" type="ORF">BSF38_02540</name>
</gene>
<reference evidence="3" key="1">
    <citation type="submission" date="2016-12" db="EMBL/GenBank/DDBJ databases">
        <title>Comparative genomics of four Isosphaeraceae planctomycetes: a common pool of plasmids and glycoside hydrolase genes.</title>
        <authorList>
            <person name="Ivanova A."/>
        </authorList>
    </citation>
    <scope>NUCLEOTIDE SEQUENCE [LARGE SCALE GENOMIC DNA]</scope>
    <source>
        <strain evidence="3">PX4</strain>
    </source>
</reference>
<accession>A0A1U7CQ30</accession>
<dbReference type="EMBL" id="CP019082">
    <property type="protein sequence ID" value="APW61037.1"/>
    <property type="molecule type" value="Genomic_DNA"/>
</dbReference>
<dbReference type="InterPro" id="IPR029044">
    <property type="entry name" value="Nucleotide-diphossugar_trans"/>
</dbReference>
<dbReference type="STRING" id="1387353.BSF38_02540"/>
<evidence type="ECO:0000313" key="2">
    <source>
        <dbReference type="EMBL" id="APW61037.1"/>
    </source>
</evidence>
<name>A0A1U7CQ30_9BACT</name>
<dbReference type="RefSeq" id="WP_076346092.1">
    <property type="nucleotide sequence ID" value="NZ_CP019082.1"/>
</dbReference>
<dbReference type="GO" id="GO:0016740">
    <property type="term" value="F:transferase activity"/>
    <property type="evidence" value="ECO:0007669"/>
    <property type="project" value="UniProtKB-KW"/>
</dbReference>
<organism evidence="2 3">
    <name type="scientific">Paludisphaera borealis</name>
    <dbReference type="NCBI Taxonomy" id="1387353"/>
    <lineage>
        <taxon>Bacteria</taxon>
        <taxon>Pseudomonadati</taxon>
        <taxon>Planctomycetota</taxon>
        <taxon>Planctomycetia</taxon>
        <taxon>Isosphaerales</taxon>
        <taxon>Isosphaeraceae</taxon>
        <taxon>Paludisphaera</taxon>
    </lineage>
</organism>
<keyword evidence="3" id="KW-1185">Reference proteome</keyword>
<dbReference type="PANTHER" id="PTHR43685">
    <property type="entry name" value="GLYCOSYLTRANSFERASE"/>
    <property type="match status" value="1"/>
</dbReference>
<dbReference type="KEGG" id="pbor:BSF38_02540"/>
<dbReference type="PANTHER" id="PTHR43685:SF11">
    <property type="entry name" value="GLYCOSYLTRANSFERASE TAGX-RELATED"/>
    <property type="match status" value="1"/>
</dbReference>
<dbReference type="SUPFAM" id="SSF53448">
    <property type="entry name" value="Nucleotide-diphospho-sugar transferases"/>
    <property type="match status" value="1"/>
</dbReference>
<dbReference type="Gene3D" id="3.90.550.10">
    <property type="entry name" value="Spore Coat Polysaccharide Biosynthesis Protein SpsA, Chain A"/>
    <property type="match status" value="1"/>
</dbReference>